<dbReference type="Proteomes" id="UP000612585">
    <property type="component" value="Unassembled WGS sequence"/>
</dbReference>
<evidence type="ECO:0000313" key="2">
    <source>
        <dbReference type="EMBL" id="GIJ52516.1"/>
    </source>
</evidence>
<name>A0A8J3YVU3_9ACTN</name>
<keyword evidence="3" id="KW-1185">Reference proteome</keyword>
<comment type="caution">
    <text evidence="2">The sequence shown here is derived from an EMBL/GenBank/DDBJ whole genome shotgun (WGS) entry which is preliminary data.</text>
</comment>
<protein>
    <recommendedName>
        <fullName evidence="4">Flagellar FliJ protein</fullName>
    </recommendedName>
</protein>
<sequence>MALFKFAGVLRARVAQENAAKAEVARSRVAAGAAMAEVHRQSATLDEAEKAGYSTANALAVALATRQAMAAELSFAQGEAEEAEVIVENRKADLAAAARQRKAMEKLSERHAATRRHRADIAERAEVDDLTNGRYTASQRNQRKDRHGD</sequence>
<dbReference type="InterPro" id="IPR053716">
    <property type="entry name" value="Flag_assembly_chemotaxis_eff"/>
</dbReference>
<evidence type="ECO:0000313" key="3">
    <source>
        <dbReference type="Proteomes" id="UP000612585"/>
    </source>
</evidence>
<proteinExistence type="predicted"/>
<evidence type="ECO:0000256" key="1">
    <source>
        <dbReference type="SAM" id="MobiDB-lite"/>
    </source>
</evidence>
<organism evidence="2 3">
    <name type="scientific">Virgisporangium aurantiacum</name>
    <dbReference type="NCBI Taxonomy" id="175570"/>
    <lineage>
        <taxon>Bacteria</taxon>
        <taxon>Bacillati</taxon>
        <taxon>Actinomycetota</taxon>
        <taxon>Actinomycetes</taxon>
        <taxon>Micromonosporales</taxon>
        <taxon>Micromonosporaceae</taxon>
        <taxon>Virgisporangium</taxon>
    </lineage>
</organism>
<gene>
    <name evidence="2" type="ORF">Vau01_000320</name>
</gene>
<dbReference type="Gene3D" id="1.10.287.1700">
    <property type="match status" value="1"/>
</dbReference>
<evidence type="ECO:0008006" key="4">
    <source>
        <dbReference type="Google" id="ProtNLM"/>
    </source>
</evidence>
<accession>A0A8J3YVU3</accession>
<dbReference type="RefSeq" id="WP_203985483.1">
    <property type="nucleotide sequence ID" value="NZ_BOPG01000001.1"/>
</dbReference>
<dbReference type="EMBL" id="BOPG01000001">
    <property type="protein sequence ID" value="GIJ52516.1"/>
    <property type="molecule type" value="Genomic_DNA"/>
</dbReference>
<reference evidence="2" key="1">
    <citation type="submission" date="2021-01" db="EMBL/GenBank/DDBJ databases">
        <title>Whole genome shotgun sequence of Virgisporangium aurantiacum NBRC 16421.</title>
        <authorList>
            <person name="Komaki H."/>
            <person name="Tamura T."/>
        </authorList>
    </citation>
    <scope>NUCLEOTIDE SEQUENCE</scope>
    <source>
        <strain evidence="2">NBRC 16421</strain>
    </source>
</reference>
<feature type="region of interest" description="Disordered" evidence="1">
    <location>
        <begin position="105"/>
        <end position="149"/>
    </location>
</feature>
<dbReference type="AlphaFoldDB" id="A0A8J3YVU3"/>